<sequence length="187" mass="22584">MIKSNTSIRESMDYELMQELQNYKPLKVKSIKTWLVKNETHFNFLINETSCNIWRKWLKNKSKILPPFLCSDRTEDCRLIEVYYNMFRLIEAYKKQDYVTEVLAEYEQIKNNHDAVYNWVEKYFGINDFIGLEINTKIKNESGEEITFQLDTKEFETALKFDDVVFEIYCSKEYQLRDELNKNSNKN</sequence>
<dbReference type="EMBL" id="FNYA01000002">
    <property type="protein sequence ID" value="SEI62418.1"/>
    <property type="molecule type" value="Genomic_DNA"/>
</dbReference>
<evidence type="ECO:0000313" key="2">
    <source>
        <dbReference type="Proteomes" id="UP000199702"/>
    </source>
</evidence>
<protein>
    <submittedName>
        <fullName evidence="1">Uncharacterized protein</fullName>
    </submittedName>
</protein>
<proteinExistence type="predicted"/>
<name>A0A1H6S2P0_9FLAO</name>
<evidence type="ECO:0000313" key="1">
    <source>
        <dbReference type="EMBL" id="SEI62418.1"/>
    </source>
</evidence>
<dbReference type="OrthoDB" id="1350813at2"/>
<gene>
    <name evidence="1" type="ORF">SAMN05660918_1189</name>
</gene>
<reference evidence="2" key="1">
    <citation type="submission" date="2016-10" db="EMBL/GenBank/DDBJ databases">
        <authorList>
            <person name="Varghese N."/>
            <person name="Submissions S."/>
        </authorList>
    </citation>
    <scope>NUCLEOTIDE SEQUENCE [LARGE SCALE GENOMIC DNA]</scope>
    <source>
        <strain evidence="2">DSM 17934</strain>
    </source>
</reference>
<dbReference type="STRING" id="402734.SAMN05660918_1189"/>
<dbReference type="RefSeq" id="WP_091309607.1">
    <property type="nucleotide sequence ID" value="NZ_CBCSJU010000005.1"/>
</dbReference>
<accession>A0A1H6S2P0</accession>
<keyword evidence="2" id="KW-1185">Reference proteome</keyword>
<dbReference type="AlphaFoldDB" id="A0A1H6S2P0"/>
<dbReference type="Proteomes" id="UP000199702">
    <property type="component" value="Unassembled WGS sequence"/>
</dbReference>
<organism evidence="1 2">
    <name type="scientific">Flavobacterium terrigena</name>
    <dbReference type="NCBI Taxonomy" id="402734"/>
    <lineage>
        <taxon>Bacteria</taxon>
        <taxon>Pseudomonadati</taxon>
        <taxon>Bacteroidota</taxon>
        <taxon>Flavobacteriia</taxon>
        <taxon>Flavobacteriales</taxon>
        <taxon>Flavobacteriaceae</taxon>
        <taxon>Flavobacterium</taxon>
    </lineage>
</organism>